<name>A0A1B6C7Y4_9HEMI</name>
<proteinExistence type="predicted"/>
<sequence>RDAQDLKKISLKLKNQKDLLSSDFIESIKLINVKKKAASFGFPCNQCGRYYQHSNSLWRHKKYECGKLPQFHCQLCSAQYKQKFDLHKHILLKHGDPFNK</sequence>
<evidence type="ECO:0000259" key="2">
    <source>
        <dbReference type="PROSITE" id="PS50157"/>
    </source>
</evidence>
<accession>A0A1B6C7Y4</accession>
<keyword evidence="1" id="KW-0863">Zinc-finger</keyword>
<dbReference type="InterPro" id="IPR036236">
    <property type="entry name" value="Znf_C2H2_sf"/>
</dbReference>
<dbReference type="PROSITE" id="PS00028">
    <property type="entry name" value="ZINC_FINGER_C2H2_1"/>
    <property type="match status" value="1"/>
</dbReference>
<reference evidence="3" key="1">
    <citation type="submission" date="2015-12" db="EMBL/GenBank/DDBJ databases">
        <title>De novo transcriptome assembly of four potential Pierce s Disease insect vectors from Arizona vineyards.</title>
        <authorList>
            <person name="Tassone E.E."/>
        </authorList>
    </citation>
    <scope>NUCLEOTIDE SEQUENCE</scope>
</reference>
<dbReference type="SUPFAM" id="SSF57667">
    <property type="entry name" value="beta-beta-alpha zinc fingers"/>
    <property type="match status" value="1"/>
</dbReference>
<organism evidence="3">
    <name type="scientific">Clastoptera arizonana</name>
    <name type="common">Arizona spittle bug</name>
    <dbReference type="NCBI Taxonomy" id="38151"/>
    <lineage>
        <taxon>Eukaryota</taxon>
        <taxon>Metazoa</taxon>
        <taxon>Ecdysozoa</taxon>
        <taxon>Arthropoda</taxon>
        <taxon>Hexapoda</taxon>
        <taxon>Insecta</taxon>
        <taxon>Pterygota</taxon>
        <taxon>Neoptera</taxon>
        <taxon>Paraneoptera</taxon>
        <taxon>Hemiptera</taxon>
        <taxon>Auchenorrhyncha</taxon>
        <taxon>Cercopoidea</taxon>
        <taxon>Clastopteridae</taxon>
        <taxon>Clastoptera</taxon>
    </lineage>
</organism>
<protein>
    <recommendedName>
        <fullName evidence="2">C2H2-type domain-containing protein</fullName>
    </recommendedName>
</protein>
<keyword evidence="1" id="KW-0862">Zinc</keyword>
<dbReference type="InterPro" id="IPR013087">
    <property type="entry name" value="Znf_C2H2_type"/>
</dbReference>
<keyword evidence="1" id="KW-0479">Metal-binding</keyword>
<evidence type="ECO:0000256" key="1">
    <source>
        <dbReference type="PROSITE-ProRule" id="PRU00042"/>
    </source>
</evidence>
<feature type="domain" description="C2H2-type" evidence="2">
    <location>
        <begin position="42"/>
        <end position="69"/>
    </location>
</feature>
<gene>
    <name evidence="3" type="ORF">g.45799</name>
</gene>
<evidence type="ECO:0000313" key="3">
    <source>
        <dbReference type="EMBL" id="JAS09617.1"/>
    </source>
</evidence>
<dbReference type="AlphaFoldDB" id="A0A1B6C7Y4"/>
<dbReference type="EMBL" id="GEDC01027681">
    <property type="protein sequence ID" value="JAS09617.1"/>
    <property type="molecule type" value="Transcribed_RNA"/>
</dbReference>
<dbReference type="GO" id="GO:0008270">
    <property type="term" value="F:zinc ion binding"/>
    <property type="evidence" value="ECO:0007669"/>
    <property type="project" value="UniProtKB-KW"/>
</dbReference>
<dbReference type="PROSITE" id="PS50157">
    <property type="entry name" value="ZINC_FINGER_C2H2_2"/>
    <property type="match status" value="1"/>
</dbReference>
<feature type="non-terminal residue" evidence="3">
    <location>
        <position position="1"/>
    </location>
</feature>
<dbReference type="SMART" id="SM00355">
    <property type="entry name" value="ZnF_C2H2"/>
    <property type="match status" value="2"/>
</dbReference>
<dbReference type="Gene3D" id="3.30.160.60">
    <property type="entry name" value="Classic Zinc Finger"/>
    <property type="match status" value="1"/>
</dbReference>